<dbReference type="InterPro" id="IPR050204">
    <property type="entry name" value="AraC_XylS_family_regulators"/>
</dbReference>
<sequence length="305" mass="33790">MSVPSTPLHDNAVFSALTQSRASLERACALGDGFGLALWRNRMDDTAYARPGHHTMSVYLEGGFSTYRRDAPDRKGAPDRLCLLPADHESRWHVGGTQRFMHLYFQPEHLAWHCVRVLDMEPRALQLQDRLFAEDDALVALTRHMVALDWEAPDMRMAANAMAHEAVTRMLLSHGTRQPSVDWRGGLSAAARRRVTEWVHAHPAANPTLGDLAALADLSEYHFARMFRISFGMPAHVWIMRARLSRACGLLGDRRLSLQQVADQAGFASASHFNNRFRAAYGVTPGQARASGMGALPPISASQAS</sequence>
<dbReference type="OrthoDB" id="9816344at2"/>
<dbReference type="GO" id="GO:0003700">
    <property type="term" value="F:DNA-binding transcription factor activity"/>
    <property type="evidence" value="ECO:0007669"/>
    <property type="project" value="InterPro"/>
</dbReference>
<evidence type="ECO:0000256" key="2">
    <source>
        <dbReference type="ARBA" id="ARBA00023125"/>
    </source>
</evidence>
<keyword evidence="3" id="KW-0804">Transcription</keyword>
<dbReference type="InterPro" id="IPR020449">
    <property type="entry name" value="Tscrpt_reg_AraC-type_HTH"/>
</dbReference>
<dbReference type="PROSITE" id="PS01124">
    <property type="entry name" value="HTH_ARAC_FAMILY_2"/>
    <property type="match status" value="1"/>
</dbReference>
<proteinExistence type="predicted"/>
<gene>
    <name evidence="5" type="ORF">DDF84_029840</name>
</gene>
<organism evidence="5 6">
    <name type="scientific">Cupriavidus metallidurans</name>
    <dbReference type="NCBI Taxonomy" id="119219"/>
    <lineage>
        <taxon>Bacteria</taxon>
        <taxon>Pseudomonadati</taxon>
        <taxon>Pseudomonadota</taxon>
        <taxon>Betaproteobacteria</taxon>
        <taxon>Burkholderiales</taxon>
        <taxon>Burkholderiaceae</taxon>
        <taxon>Cupriavidus</taxon>
    </lineage>
</organism>
<dbReference type="AlphaFoldDB" id="A0A482J0W6"/>
<dbReference type="InterPro" id="IPR018062">
    <property type="entry name" value="HTH_AraC-typ_CS"/>
</dbReference>
<dbReference type="Pfam" id="PF12833">
    <property type="entry name" value="HTH_18"/>
    <property type="match status" value="1"/>
</dbReference>
<reference evidence="5 6" key="1">
    <citation type="submission" date="2019-03" db="EMBL/GenBank/DDBJ databases">
        <title>Comparative insights into the high quality Complete genome sequence of highly metal resistant Cupriavidus metallidurans strain BS1 isolated from a gold-copper mine.</title>
        <authorList>
            <person name="Mazhar H.S."/>
            <person name="Rensing C."/>
        </authorList>
    </citation>
    <scope>NUCLEOTIDE SEQUENCE [LARGE SCALE GENOMIC DNA]</scope>
    <source>
        <strain evidence="5 6">BS1</strain>
    </source>
</reference>
<evidence type="ECO:0000256" key="1">
    <source>
        <dbReference type="ARBA" id="ARBA00023015"/>
    </source>
</evidence>
<evidence type="ECO:0000313" key="5">
    <source>
        <dbReference type="EMBL" id="QBP13776.1"/>
    </source>
</evidence>
<name>A0A482J0W6_9BURK</name>
<dbReference type="GO" id="GO:0043565">
    <property type="term" value="F:sequence-specific DNA binding"/>
    <property type="evidence" value="ECO:0007669"/>
    <property type="project" value="InterPro"/>
</dbReference>
<dbReference type="PANTHER" id="PTHR46796">
    <property type="entry name" value="HTH-TYPE TRANSCRIPTIONAL ACTIVATOR RHAS-RELATED"/>
    <property type="match status" value="1"/>
</dbReference>
<dbReference type="InterPro" id="IPR009057">
    <property type="entry name" value="Homeodomain-like_sf"/>
</dbReference>
<keyword evidence="1" id="KW-0805">Transcription regulation</keyword>
<evidence type="ECO:0000313" key="6">
    <source>
        <dbReference type="Proteomes" id="UP000253772"/>
    </source>
</evidence>
<dbReference type="Proteomes" id="UP000253772">
    <property type="component" value="Chromosome c2"/>
</dbReference>
<dbReference type="PROSITE" id="PS00041">
    <property type="entry name" value="HTH_ARAC_FAMILY_1"/>
    <property type="match status" value="1"/>
</dbReference>
<dbReference type="EMBL" id="CP037901">
    <property type="protein sequence ID" value="QBP13776.1"/>
    <property type="molecule type" value="Genomic_DNA"/>
</dbReference>
<dbReference type="Gene3D" id="1.10.10.60">
    <property type="entry name" value="Homeodomain-like"/>
    <property type="match status" value="1"/>
</dbReference>
<dbReference type="RefSeq" id="WP_024570297.1">
    <property type="nucleotide sequence ID" value="NZ_CP037901.1"/>
</dbReference>
<feature type="domain" description="HTH araC/xylS-type" evidence="4">
    <location>
        <begin position="193"/>
        <end position="291"/>
    </location>
</feature>
<accession>A0A482J0W6</accession>
<evidence type="ECO:0000259" key="4">
    <source>
        <dbReference type="PROSITE" id="PS01124"/>
    </source>
</evidence>
<dbReference type="PANTHER" id="PTHR46796:SF6">
    <property type="entry name" value="ARAC SUBFAMILY"/>
    <property type="match status" value="1"/>
</dbReference>
<keyword evidence="2" id="KW-0238">DNA-binding</keyword>
<protein>
    <submittedName>
        <fullName evidence="5">AraC family transcriptional regulator</fullName>
    </submittedName>
</protein>
<dbReference type="PRINTS" id="PR00032">
    <property type="entry name" value="HTHARAC"/>
</dbReference>
<dbReference type="SMART" id="SM00342">
    <property type="entry name" value="HTH_ARAC"/>
    <property type="match status" value="1"/>
</dbReference>
<evidence type="ECO:0000256" key="3">
    <source>
        <dbReference type="ARBA" id="ARBA00023163"/>
    </source>
</evidence>
<dbReference type="SUPFAM" id="SSF46689">
    <property type="entry name" value="Homeodomain-like"/>
    <property type="match status" value="2"/>
</dbReference>
<dbReference type="InterPro" id="IPR018060">
    <property type="entry name" value="HTH_AraC"/>
</dbReference>